<reference evidence="1 2" key="1">
    <citation type="submission" date="2016-12" db="EMBL/GenBank/DDBJ databases">
        <title>Diversity of luminous bacteria.</title>
        <authorList>
            <person name="Yoshizawa S."/>
            <person name="Kogure K."/>
        </authorList>
    </citation>
    <scope>NUCLEOTIDE SEQUENCE [LARGE SCALE GENOMIC DNA]</scope>
    <source>
        <strain evidence="1 2">ATCC 33715</strain>
    </source>
</reference>
<sequence length="332" mass="36858">MIYPTVTGLDIGHHSIKAVSVRLKKGQLELVGCIEILLSDAVFLDANTLHLEKIKPYLSRLKKKLKFSQKRVAFSIPDSSIITKVIQVDSGLDAKETEFSISHTFEQQSSFLVDDLNIDFVAVKQRGVGSLKTTTYQVFAARKELVQSRQECFKSAGLSPVLADVHSHALSILWQRSTTTFPDKKNWMLVDIGHQQTIFCVTSPNQNSYTKHIVFGALQQDQEKKSEPSLVIDFGSDSQFIAQLSDHIRRQVTLYSSIHNHKIEGIWITGGGSLLPGLSDSLSYELSLPVLDLNLASLFKISSQEVMPVSAQANQYASALGLALRGVEWLTK</sequence>
<accession>A0A2S7X9Z8</accession>
<dbReference type="PANTHER" id="PTHR32432:SF3">
    <property type="entry name" value="ETHANOLAMINE UTILIZATION PROTEIN EUTJ"/>
    <property type="match status" value="1"/>
</dbReference>
<dbReference type="Gene3D" id="3.30.1490.300">
    <property type="match status" value="1"/>
</dbReference>
<gene>
    <name evidence="1" type="ORF">BTO22_00660</name>
</gene>
<name>A0A2S7X9Z8_9GAMM</name>
<dbReference type="Pfam" id="PF11104">
    <property type="entry name" value="PilM_2"/>
    <property type="match status" value="1"/>
</dbReference>
<dbReference type="CDD" id="cd24049">
    <property type="entry name" value="ASKHA_NBD_PilM"/>
    <property type="match status" value="1"/>
</dbReference>
<comment type="caution">
    <text evidence="1">The sequence shown here is derived from an EMBL/GenBank/DDBJ whole genome shotgun (WGS) entry which is preliminary data.</text>
</comment>
<dbReference type="AlphaFoldDB" id="A0A2S7X9Z8"/>
<dbReference type="RefSeq" id="WP_105053874.1">
    <property type="nucleotide sequence ID" value="NZ_CAWNRT010000001.1"/>
</dbReference>
<dbReference type="NCBIfam" id="TIGR01175">
    <property type="entry name" value="pilM"/>
    <property type="match status" value="1"/>
</dbReference>
<dbReference type="OrthoDB" id="9773403at2"/>
<dbReference type="EMBL" id="MSCO01000001">
    <property type="protein sequence ID" value="PQJ88183.1"/>
    <property type="molecule type" value="Genomic_DNA"/>
</dbReference>
<dbReference type="PIRSF" id="PIRSF019169">
    <property type="entry name" value="PilM"/>
    <property type="match status" value="1"/>
</dbReference>
<dbReference type="InterPro" id="IPR005883">
    <property type="entry name" value="PilM"/>
</dbReference>
<evidence type="ECO:0000313" key="2">
    <source>
        <dbReference type="Proteomes" id="UP000239263"/>
    </source>
</evidence>
<dbReference type="InterPro" id="IPR043129">
    <property type="entry name" value="ATPase_NBD"/>
</dbReference>
<evidence type="ECO:0000313" key="1">
    <source>
        <dbReference type="EMBL" id="PQJ88183.1"/>
    </source>
</evidence>
<protein>
    <submittedName>
        <fullName evidence="1">Pilus assembly protein PilM</fullName>
    </submittedName>
</protein>
<dbReference type="InterPro" id="IPR050696">
    <property type="entry name" value="FtsA/MreB"/>
</dbReference>
<organism evidence="1 2">
    <name type="scientific">Aliivibrio sifiae</name>
    <dbReference type="NCBI Taxonomy" id="566293"/>
    <lineage>
        <taxon>Bacteria</taxon>
        <taxon>Pseudomonadati</taxon>
        <taxon>Pseudomonadota</taxon>
        <taxon>Gammaproteobacteria</taxon>
        <taxon>Vibrionales</taxon>
        <taxon>Vibrionaceae</taxon>
        <taxon>Aliivibrio</taxon>
    </lineage>
</organism>
<dbReference type="Gene3D" id="3.30.420.40">
    <property type="match status" value="2"/>
</dbReference>
<proteinExistence type="predicted"/>
<dbReference type="Proteomes" id="UP000239263">
    <property type="component" value="Unassembled WGS sequence"/>
</dbReference>
<dbReference type="PANTHER" id="PTHR32432">
    <property type="entry name" value="CELL DIVISION PROTEIN FTSA-RELATED"/>
    <property type="match status" value="1"/>
</dbReference>
<dbReference type="SUPFAM" id="SSF53067">
    <property type="entry name" value="Actin-like ATPase domain"/>
    <property type="match status" value="2"/>
</dbReference>